<reference evidence="1 2" key="1">
    <citation type="submission" date="2016-10" db="EMBL/GenBank/DDBJ databases">
        <authorList>
            <person name="de Groot N.N."/>
        </authorList>
    </citation>
    <scope>NUCLEOTIDE SEQUENCE [LARGE SCALE GENOMIC DNA]</scope>
    <source>
        <strain evidence="1 2">DSM 19547</strain>
    </source>
</reference>
<dbReference type="Gene3D" id="1.10.3210.10">
    <property type="entry name" value="Hypothetical protein af1432"/>
    <property type="match status" value="1"/>
</dbReference>
<keyword evidence="1" id="KW-0378">Hydrolase</keyword>
<dbReference type="PANTHER" id="PTHR46246">
    <property type="entry name" value="GUANOSINE-3',5'-BIS(DIPHOSPHATE) 3'-PYROPHOSPHOHYDROLASE MESH1"/>
    <property type="match status" value="1"/>
</dbReference>
<dbReference type="SUPFAM" id="SSF109604">
    <property type="entry name" value="HD-domain/PDEase-like"/>
    <property type="match status" value="1"/>
</dbReference>
<dbReference type="STRING" id="441119.SAMN04488047_10824"/>
<name>A0A1I5R708_9RHOB</name>
<dbReference type="Proteomes" id="UP000199356">
    <property type="component" value="Unassembled WGS sequence"/>
</dbReference>
<accession>A0A1I5R708</accession>
<organism evidence="1 2">
    <name type="scientific">Tranquillimonas alkanivorans</name>
    <dbReference type="NCBI Taxonomy" id="441119"/>
    <lineage>
        <taxon>Bacteria</taxon>
        <taxon>Pseudomonadati</taxon>
        <taxon>Pseudomonadota</taxon>
        <taxon>Alphaproteobacteria</taxon>
        <taxon>Rhodobacterales</taxon>
        <taxon>Roseobacteraceae</taxon>
        <taxon>Tranquillimonas</taxon>
    </lineage>
</organism>
<dbReference type="RefSeq" id="WP_093421716.1">
    <property type="nucleotide sequence ID" value="NZ_FOXA01000008.1"/>
</dbReference>
<dbReference type="EMBL" id="FOXA01000008">
    <property type="protein sequence ID" value="SFP54255.1"/>
    <property type="molecule type" value="Genomic_DNA"/>
</dbReference>
<evidence type="ECO:0000313" key="1">
    <source>
        <dbReference type="EMBL" id="SFP54255.1"/>
    </source>
</evidence>
<protein>
    <submittedName>
        <fullName evidence="1">Metal dependent phosphohydrolase</fullName>
    </submittedName>
</protein>
<dbReference type="Pfam" id="PF13328">
    <property type="entry name" value="HD_4"/>
    <property type="match status" value="1"/>
</dbReference>
<dbReference type="OrthoDB" id="9802385at2"/>
<dbReference type="InterPro" id="IPR052194">
    <property type="entry name" value="MESH1"/>
</dbReference>
<keyword evidence="2" id="KW-1185">Reference proteome</keyword>
<gene>
    <name evidence="1" type="ORF">SAMN04488047_10824</name>
</gene>
<proteinExistence type="predicted"/>
<evidence type="ECO:0000313" key="2">
    <source>
        <dbReference type="Proteomes" id="UP000199356"/>
    </source>
</evidence>
<dbReference type="PANTHER" id="PTHR46246:SF1">
    <property type="entry name" value="GUANOSINE-3',5'-BIS(DIPHOSPHATE) 3'-PYROPHOSPHOHYDROLASE MESH1"/>
    <property type="match status" value="1"/>
</dbReference>
<dbReference type="AlphaFoldDB" id="A0A1I5R708"/>
<sequence length="182" mass="19578">MLNRLTLAYLMAARAHADQARKGDAGIPYINHPCEVAHLVAETGADEDLVIAAVLHDVIEDSDTTRDDLEHTFGPRVADLVAGMTNPPEWDDLPRSGMKARQAEHMKDVAGDVKRIKIADQTSNLHDIAREPTAWDAAVAAEYIGGARLVVDACRGADPSLESGFDRAVARAERAMATGEPS</sequence>
<dbReference type="GO" id="GO:0008893">
    <property type="term" value="F:guanosine-3',5'-bis(diphosphate) 3'-diphosphatase activity"/>
    <property type="evidence" value="ECO:0007669"/>
    <property type="project" value="TreeGrafter"/>
</dbReference>